<dbReference type="Proteomes" id="UP000600171">
    <property type="component" value="Unassembled WGS sequence"/>
</dbReference>
<comment type="caution">
    <text evidence="3">The sequence shown here is derived from an EMBL/GenBank/DDBJ whole genome shotgun (WGS) entry which is preliminary data.</text>
</comment>
<evidence type="ECO:0000256" key="2">
    <source>
        <dbReference type="SAM" id="Phobius"/>
    </source>
</evidence>
<proteinExistence type="predicted"/>
<evidence type="ECO:0008006" key="5">
    <source>
        <dbReference type="Google" id="ProtNLM"/>
    </source>
</evidence>
<keyword evidence="2" id="KW-0472">Membrane</keyword>
<evidence type="ECO:0000313" key="4">
    <source>
        <dbReference type="Proteomes" id="UP000600171"/>
    </source>
</evidence>
<feature type="compositionally biased region" description="Basic and acidic residues" evidence="1">
    <location>
        <begin position="58"/>
        <end position="83"/>
    </location>
</feature>
<evidence type="ECO:0000256" key="1">
    <source>
        <dbReference type="SAM" id="MobiDB-lite"/>
    </source>
</evidence>
<reference evidence="3 4" key="1">
    <citation type="journal article" date="2014" name="Int. J. Syst. Evol. Microbiol.">
        <title>Complete genome sequence of Corynebacterium casei LMG S-19264T (=DSM 44701T), isolated from a smear-ripened cheese.</title>
        <authorList>
            <consortium name="US DOE Joint Genome Institute (JGI-PGF)"/>
            <person name="Walter F."/>
            <person name="Albersmeier A."/>
            <person name="Kalinowski J."/>
            <person name="Ruckert C."/>
        </authorList>
    </citation>
    <scope>NUCLEOTIDE SEQUENCE [LARGE SCALE GENOMIC DNA]</scope>
    <source>
        <strain evidence="3 4">CCM 8669</strain>
    </source>
</reference>
<gene>
    <name evidence="3" type="ORF">GCM10007359_09830</name>
</gene>
<dbReference type="InterPro" id="IPR025323">
    <property type="entry name" value="DUF4229"/>
</dbReference>
<evidence type="ECO:0000313" key="3">
    <source>
        <dbReference type="EMBL" id="GGH61038.1"/>
    </source>
</evidence>
<dbReference type="Pfam" id="PF14012">
    <property type="entry name" value="DUF4229"/>
    <property type="match status" value="1"/>
</dbReference>
<keyword evidence="2" id="KW-1133">Transmembrane helix</keyword>
<keyword evidence="4" id="KW-1185">Reference proteome</keyword>
<dbReference type="EMBL" id="BMDC01000001">
    <property type="protein sequence ID" value="GGH61038.1"/>
    <property type="molecule type" value="Genomic_DNA"/>
</dbReference>
<keyword evidence="2" id="KW-0812">Transmembrane</keyword>
<feature type="region of interest" description="Disordered" evidence="1">
    <location>
        <begin position="54"/>
        <end position="83"/>
    </location>
</feature>
<dbReference type="AlphaFoldDB" id="A0A917IQT2"/>
<name>A0A917IQT2_9MICC</name>
<organism evidence="3 4">
    <name type="scientific">Rothia aerolata</name>
    <dbReference type="NCBI Taxonomy" id="1812262"/>
    <lineage>
        <taxon>Bacteria</taxon>
        <taxon>Bacillati</taxon>
        <taxon>Actinomycetota</taxon>
        <taxon>Actinomycetes</taxon>
        <taxon>Micrococcales</taxon>
        <taxon>Micrococcaceae</taxon>
        <taxon>Rothia</taxon>
    </lineage>
</organism>
<accession>A0A917IQT2</accession>
<feature type="transmembrane region" description="Helical" evidence="2">
    <location>
        <begin position="12"/>
        <end position="35"/>
    </location>
</feature>
<sequence>MMVVVFAICWYFNIGIIFSGLFAIIIAFAVSYLGFPRLHDAAGADMARWFKRKPRTKTTAEEENRLAEDSYVDAAKRERGEDF</sequence>
<protein>
    <recommendedName>
        <fullName evidence="5">DUF4229 domain-containing protein</fullName>
    </recommendedName>
</protein>